<evidence type="ECO:0000313" key="2">
    <source>
        <dbReference type="Proteomes" id="UP001154114"/>
    </source>
</evidence>
<proteinExistence type="predicted"/>
<name>A0A9N8PZH8_CHRIL</name>
<dbReference type="EMBL" id="LR824006">
    <property type="protein sequence ID" value="CAD0195518.1"/>
    <property type="molecule type" value="Genomic_DNA"/>
</dbReference>
<dbReference type="Proteomes" id="UP001154114">
    <property type="component" value="Chromosome 3"/>
</dbReference>
<reference evidence="1" key="1">
    <citation type="submission" date="2021-12" db="EMBL/GenBank/DDBJ databases">
        <authorList>
            <person name="King R."/>
        </authorList>
    </citation>
    <scope>NUCLEOTIDE SEQUENCE</scope>
</reference>
<accession>A0A9N8PZH8</accession>
<sequence>MDNDGLPLYPTTNSSQTMIKISSKAPPLQQAPGPLVQQPTVTAITPVSSQNFCIELYRTVFSKVATAGSRQHGDHVPVLLRLHQDSRQIHDDLTHTHRCSPLGQIVLFVLHPVRLRFGQEFGSLLSKLSEIPRHLR</sequence>
<keyword evidence="2" id="KW-1185">Reference proteome</keyword>
<protein>
    <submittedName>
        <fullName evidence="1">Uncharacterized protein</fullName>
    </submittedName>
</protein>
<evidence type="ECO:0000313" key="1">
    <source>
        <dbReference type="EMBL" id="CAD0195518.1"/>
    </source>
</evidence>
<organism evidence="1 2">
    <name type="scientific">Chrysodeixis includens</name>
    <name type="common">Soybean looper</name>
    <name type="synonym">Pseudoplusia includens</name>
    <dbReference type="NCBI Taxonomy" id="689277"/>
    <lineage>
        <taxon>Eukaryota</taxon>
        <taxon>Metazoa</taxon>
        <taxon>Ecdysozoa</taxon>
        <taxon>Arthropoda</taxon>
        <taxon>Hexapoda</taxon>
        <taxon>Insecta</taxon>
        <taxon>Pterygota</taxon>
        <taxon>Neoptera</taxon>
        <taxon>Endopterygota</taxon>
        <taxon>Lepidoptera</taxon>
        <taxon>Glossata</taxon>
        <taxon>Ditrysia</taxon>
        <taxon>Noctuoidea</taxon>
        <taxon>Noctuidae</taxon>
        <taxon>Plusiinae</taxon>
        <taxon>Chrysodeixis</taxon>
    </lineage>
</organism>
<gene>
    <name evidence="1" type="ORF">CINC_LOCUS9470</name>
</gene>
<dbReference type="AlphaFoldDB" id="A0A9N8PZH8"/>